<dbReference type="InterPro" id="IPR045004">
    <property type="entry name" value="ECH_dom"/>
</dbReference>
<dbReference type="CDD" id="cd07938">
    <property type="entry name" value="DRE_TIM_HMGL"/>
    <property type="match status" value="1"/>
</dbReference>
<dbReference type="GO" id="GO:0003677">
    <property type="term" value="F:DNA binding"/>
    <property type="evidence" value="ECO:0007669"/>
    <property type="project" value="InterPro"/>
</dbReference>
<evidence type="ECO:0000256" key="3">
    <source>
        <dbReference type="ARBA" id="ARBA00012910"/>
    </source>
</evidence>
<dbReference type="InterPro" id="IPR029045">
    <property type="entry name" value="ClpP/crotonase-like_dom_sf"/>
</dbReference>
<dbReference type="GO" id="GO:0000981">
    <property type="term" value="F:DNA-binding transcription factor activity, RNA polymerase II-specific"/>
    <property type="evidence" value="ECO:0007669"/>
    <property type="project" value="InterPro"/>
</dbReference>
<dbReference type="EMBL" id="CP019479">
    <property type="protein sequence ID" value="UQC88289.1"/>
    <property type="molecule type" value="Genomic_DNA"/>
</dbReference>
<dbReference type="CDD" id="cd06558">
    <property type="entry name" value="crotonase-like"/>
    <property type="match status" value="1"/>
</dbReference>
<feature type="region of interest" description="Disordered" evidence="8">
    <location>
        <begin position="517"/>
        <end position="538"/>
    </location>
</feature>
<comment type="similarity">
    <text evidence="2">Belongs to the HMG-CoA lyase family.</text>
</comment>
<dbReference type="InterPro" id="IPR036864">
    <property type="entry name" value="Zn2-C6_fun-type_DNA-bd_sf"/>
</dbReference>
<comment type="catalytic activity">
    <reaction evidence="7">
        <text>(3S)-3-hydroxy-3-methylglutaryl-CoA = acetoacetate + acetyl-CoA</text>
        <dbReference type="Rhea" id="RHEA:24404"/>
        <dbReference type="ChEBI" id="CHEBI:13705"/>
        <dbReference type="ChEBI" id="CHEBI:43074"/>
        <dbReference type="ChEBI" id="CHEBI:57288"/>
        <dbReference type="EC" id="4.1.3.4"/>
    </reaction>
</comment>
<dbReference type="GO" id="GO:0006552">
    <property type="term" value="P:L-leucine catabolic process"/>
    <property type="evidence" value="ECO:0007669"/>
    <property type="project" value="TreeGrafter"/>
</dbReference>
<dbReference type="GO" id="GO:0006351">
    <property type="term" value="P:DNA-templated transcription"/>
    <property type="evidence" value="ECO:0007669"/>
    <property type="project" value="InterPro"/>
</dbReference>
<dbReference type="Pfam" id="PF04082">
    <property type="entry name" value="Fungal_trans"/>
    <property type="match status" value="1"/>
</dbReference>
<dbReference type="SUPFAM" id="SSF52096">
    <property type="entry name" value="ClpP/crotonase"/>
    <property type="match status" value="1"/>
</dbReference>
<dbReference type="PROSITE" id="PS50991">
    <property type="entry name" value="PYR_CT"/>
    <property type="match status" value="1"/>
</dbReference>
<dbReference type="SMART" id="SM00066">
    <property type="entry name" value="GAL4"/>
    <property type="match status" value="1"/>
</dbReference>
<evidence type="ECO:0000256" key="2">
    <source>
        <dbReference type="ARBA" id="ARBA00009405"/>
    </source>
</evidence>
<dbReference type="SUPFAM" id="SSF51569">
    <property type="entry name" value="Aldolase"/>
    <property type="match status" value="1"/>
</dbReference>
<dbReference type="Pfam" id="PF00682">
    <property type="entry name" value="HMGL-like"/>
    <property type="match status" value="1"/>
</dbReference>
<dbReference type="Gene3D" id="4.10.240.10">
    <property type="entry name" value="Zn(2)-C6 fungal-type DNA-binding domain"/>
    <property type="match status" value="1"/>
</dbReference>
<dbReference type="Gene3D" id="3.20.20.70">
    <property type="entry name" value="Aldolase class I"/>
    <property type="match status" value="1"/>
</dbReference>
<dbReference type="GO" id="GO:0008270">
    <property type="term" value="F:zinc ion binding"/>
    <property type="evidence" value="ECO:0007669"/>
    <property type="project" value="InterPro"/>
</dbReference>
<evidence type="ECO:0000256" key="1">
    <source>
        <dbReference type="ARBA" id="ARBA00005143"/>
    </source>
</evidence>
<dbReference type="PANTHER" id="PTHR42738:SF17">
    <property type="entry name" value="HYDROXYMETHYLGLUTARYL-COA LYASE"/>
    <property type="match status" value="1"/>
</dbReference>
<protein>
    <recommendedName>
        <fullName evidence="3">hydroxymethylglutaryl-CoA lyase</fullName>
        <ecNumber evidence="3">4.1.3.4</ecNumber>
    </recommendedName>
</protein>
<feature type="domain" description="Zn(2)-C6 fungal-type" evidence="9">
    <location>
        <begin position="546"/>
        <end position="576"/>
    </location>
</feature>
<dbReference type="CDD" id="cd12148">
    <property type="entry name" value="fungal_TF_MHR"/>
    <property type="match status" value="1"/>
</dbReference>
<dbReference type="GO" id="GO:0046951">
    <property type="term" value="P:ketone body biosynthetic process"/>
    <property type="evidence" value="ECO:0007669"/>
    <property type="project" value="TreeGrafter"/>
</dbReference>
<keyword evidence="12" id="KW-1185">Reference proteome</keyword>
<dbReference type="SUPFAM" id="SSF57701">
    <property type="entry name" value="Zn2/Cys6 DNA-binding domain"/>
    <property type="match status" value="1"/>
</dbReference>
<dbReference type="InterPro" id="IPR043594">
    <property type="entry name" value="HMGL"/>
</dbReference>
<dbReference type="KEGG" id="clup:CLUP02_13812"/>
<dbReference type="InterPro" id="IPR000891">
    <property type="entry name" value="PYR_CT"/>
</dbReference>
<dbReference type="NCBIfam" id="NF004283">
    <property type="entry name" value="PRK05692.1"/>
    <property type="match status" value="1"/>
</dbReference>
<evidence type="ECO:0000256" key="6">
    <source>
        <dbReference type="ARBA" id="ARBA00023242"/>
    </source>
</evidence>
<dbReference type="FunFam" id="3.20.20.70:FF:000201">
    <property type="entry name" value="Hydroxymethylglutaryl-CoA lyase"/>
    <property type="match status" value="1"/>
</dbReference>
<dbReference type="GeneID" id="73347759"/>
<evidence type="ECO:0000313" key="12">
    <source>
        <dbReference type="Proteomes" id="UP000830671"/>
    </source>
</evidence>
<dbReference type="PROSITE" id="PS00463">
    <property type="entry name" value="ZN2_CY6_FUNGAL_1"/>
    <property type="match status" value="1"/>
</dbReference>
<accession>A0A9Q8T2V3</accession>
<proteinExistence type="inferred from homology"/>
<dbReference type="AlphaFoldDB" id="A0A9Q8T2V3"/>
<evidence type="ECO:0000256" key="8">
    <source>
        <dbReference type="SAM" id="MobiDB-lite"/>
    </source>
</evidence>
<evidence type="ECO:0000313" key="11">
    <source>
        <dbReference type="EMBL" id="UQC88289.1"/>
    </source>
</evidence>
<evidence type="ECO:0000259" key="10">
    <source>
        <dbReference type="PROSITE" id="PS50991"/>
    </source>
</evidence>
<evidence type="ECO:0000256" key="7">
    <source>
        <dbReference type="ARBA" id="ARBA00049877"/>
    </source>
</evidence>
<keyword evidence="6" id="KW-0539">Nucleus</keyword>
<dbReference type="RefSeq" id="XP_049149895.1">
    <property type="nucleotide sequence ID" value="XM_049292749.1"/>
</dbReference>
<keyword evidence="5 11" id="KW-0456">Lyase</keyword>
<keyword evidence="4" id="KW-0479">Metal-binding</keyword>
<gene>
    <name evidence="11" type="ORF">CLUP02_13812</name>
</gene>
<dbReference type="InterPro" id="IPR007219">
    <property type="entry name" value="XnlR_reg_dom"/>
</dbReference>
<sequence length="1218" mass="134645">MAGSKTVRIVEVGPRDGLQNIKTVVDTSTKLELIQRLQDAGLQNVEITSVVSPKAIPQLADCRKILSAPVVKRWQQTNGTLRMPVLVPNTKGLRIALEHGVREVAVFVSATEGFSRANINCTVDESLERAKQVASVASAAGVLVRGYVSCIFADPFDGPTPLPAVSRAVRSLLDMGCYEVSLGDTLGVGTPPDVRRLLEYLKAQNIHTERLAGHFHDTYGQALANVWTAYECGLRTFDSSVGGLGGCPFAPGAKGNVATEDVVYLFQQAGVDTGVDLQQVVDIGVWISQALAKPNDSRAGAALASKSKISSKKSSKITDRPKEALEWSILEQSDNVVVRRAGGNGNIVLNKPRNGNTLTFPMISEIIQAFKSFESDASISRVLISANGKFFCTGMDLSQAAQAVGRGGDASSKLFQALTDLFELIDNSPKVTVACMQGPAFGEQRDGISRLFKTMMEPGSDAVHGIAEFQQKPLPRINAHRSFHFGADERIWDLSNYIHYIISPCPKTVDNINMAEPAESSTTRPERSPESRSPPATAGIKRIRQACTSCRQKKIKCSGDRPRCINCRRVMQRCQYEPYSAVSASLSGNSTALLLGLTKDVITTDLLQRISMIESKLAQLSDRESQEFSSAAFNEANLPMEDHNTVEEQPQLQSNAQEDVLGVPGLVNQSSPNMSTWRSGSSQSQTFSTFPPDSVTQSLVDTFFQWCHNQPYSYFHEGSFRQKLADGQLSKCVLLAVLASSLRFSEHEYYRDNRSNAIEAYAREAWLSVLGDHMTVEDSCHLEVAQATNILAIIDFTAGRTSSAWLKIGMAIRIAQDLQLMKEPSETLPLVEQEERRRSFWSIYLLDKLVSLGKHRHFAILDEDCHVRLPCDELTFRSGGWGQNVTLRRLLDWSTDVGVESGFPVAILASSVLARCTRRLLHDRNTDETPPWDSKSEFASITSLLLLVESRLQVDQHPIRNVVDTYRLDDGVIDHPAIGHVIFARTVFHVCYCLLYHPFLVREQVRRVKCQVPSSFMRLASQKSYEHARDLVNLLHDAEAVGCHLGASFYAYSACLAGSILSLHMHTEKDTEKDTESQRYLELLSATQDSISILEGMAKFWDHASKIHHRLLTFHANAYLFDSLLDTQLKSVIDPGWERSLWSMVDYGEMCRESSLSIPSPKIPAPSDSPSFPDLELESEQMLDLGLDVQQISQIDDNLMNFDTPNIKYLLELASGGG</sequence>
<dbReference type="CDD" id="cd00067">
    <property type="entry name" value="GAL4"/>
    <property type="match status" value="1"/>
</dbReference>
<dbReference type="InterPro" id="IPR013785">
    <property type="entry name" value="Aldolase_TIM"/>
</dbReference>
<dbReference type="Proteomes" id="UP000830671">
    <property type="component" value="Chromosome 7"/>
</dbReference>
<dbReference type="Gene3D" id="3.90.226.10">
    <property type="entry name" value="2-enoyl-CoA Hydratase, Chain A, domain 1"/>
    <property type="match status" value="1"/>
</dbReference>
<dbReference type="Pfam" id="PF00172">
    <property type="entry name" value="Zn_clus"/>
    <property type="match status" value="1"/>
</dbReference>
<reference evidence="11" key="1">
    <citation type="journal article" date="2021" name="Mol. Plant Microbe Interact.">
        <title>Complete Genome Sequence of the Plant-Pathogenic Fungus Colletotrichum lupini.</title>
        <authorList>
            <person name="Baroncelli R."/>
            <person name="Pensec F."/>
            <person name="Da Lio D."/>
            <person name="Boufleur T."/>
            <person name="Vicente I."/>
            <person name="Sarrocco S."/>
            <person name="Picot A."/>
            <person name="Baraldi E."/>
            <person name="Sukno S."/>
            <person name="Thon M."/>
            <person name="Le Floch G."/>
        </authorList>
    </citation>
    <scope>NUCLEOTIDE SEQUENCE</scope>
    <source>
        <strain evidence="11">IMI 504893</strain>
    </source>
</reference>
<dbReference type="PANTHER" id="PTHR42738">
    <property type="entry name" value="HYDROXYMETHYLGLUTARYL-COA LYASE"/>
    <property type="match status" value="1"/>
</dbReference>
<comment type="pathway">
    <text evidence="1">Metabolic intermediate metabolism; (S)-3-hydroxy-3-methylglutaryl-CoA degradation; acetoacetate from (S)-3-hydroxy-3-methylglutaryl-CoA: step 1/1.</text>
</comment>
<evidence type="ECO:0000256" key="5">
    <source>
        <dbReference type="ARBA" id="ARBA00023239"/>
    </source>
</evidence>
<dbReference type="PROSITE" id="PS50048">
    <property type="entry name" value="ZN2_CY6_FUNGAL_2"/>
    <property type="match status" value="1"/>
</dbReference>
<dbReference type="InterPro" id="IPR001138">
    <property type="entry name" value="Zn2Cys6_DnaBD"/>
</dbReference>
<dbReference type="EC" id="4.1.3.4" evidence="3"/>
<dbReference type="SMART" id="SM00906">
    <property type="entry name" value="Fungal_trans"/>
    <property type="match status" value="1"/>
</dbReference>
<dbReference type="GO" id="GO:0004419">
    <property type="term" value="F:hydroxymethylglutaryl-CoA lyase activity"/>
    <property type="evidence" value="ECO:0007669"/>
    <property type="project" value="UniProtKB-EC"/>
</dbReference>
<dbReference type="Pfam" id="PF16113">
    <property type="entry name" value="ECH_2"/>
    <property type="match status" value="1"/>
</dbReference>
<feature type="domain" description="Pyruvate carboxyltransferase" evidence="10">
    <location>
        <begin position="7"/>
        <end position="281"/>
    </location>
</feature>
<evidence type="ECO:0000256" key="4">
    <source>
        <dbReference type="ARBA" id="ARBA00022723"/>
    </source>
</evidence>
<organism evidence="11 12">
    <name type="scientific">Colletotrichum lupini</name>
    <dbReference type="NCBI Taxonomy" id="145971"/>
    <lineage>
        <taxon>Eukaryota</taxon>
        <taxon>Fungi</taxon>
        <taxon>Dikarya</taxon>
        <taxon>Ascomycota</taxon>
        <taxon>Pezizomycotina</taxon>
        <taxon>Sordariomycetes</taxon>
        <taxon>Hypocreomycetidae</taxon>
        <taxon>Glomerellales</taxon>
        <taxon>Glomerellaceae</taxon>
        <taxon>Colletotrichum</taxon>
        <taxon>Colletotrichum acutatum species complex</taxon>
    </lineage>
</organism>
<evidence type="ECO:0000259" key="9">
    <source>
        <dbReference type="PROSITE" id="PS50048"/>
    </source>
</evidence>
<name>A0A9Q8T2V3_9PEZI</name>